<gene>
    <name evidence="2" type="ORF">WJX75_005006</name>
</gene>
<comment type="caution">
    <text evidence="2">The sequence shown here is derived from an EMBL/GenBank/DDBJ whole genome shotgun (WGS) entry which is preliminary data.</text>
</comment>
<accession>A0ABR2YI04</accession>
<name>A0ABR2YI04_9CHLO</name>
<protein>
    <submittedName>
        <fullName evidence="2">Uncharacterized protein</fullName>
    </submittedName>
</protein>
<dbReference type="EMBL" id="JALJOT010000011">
    <property type="protein sequence ID" value="KAK9905715.1"/>
    <property type="molecule type" value="Genomic_DNA"/>
</dbReference>
<proteinExistence type="predicted"/>
<dbReference type="Proteomes" id="UP001491310">
    <property type="component" value="Unassembled WGS sequence"/>
</dbReference>
<keyword evidence="3" id="KW-1185">Reference proteome</keyword>
<feature type="region of interest" description="Disordered" evidence="1">
    <location>
        <begin position="59"/>
        <end position="79"/>
    </location>
</feature>
<organism evidence="2 3">
    <name type="scientific">Coccomyxa subellipsoidea</name>
    <dbReference type="NCBI Taxonomy" id="248742"/>
    <lineage>
        <taxon>Eukaryota</taxon>
        <taxon>Viridiplantae</taxon>
        <taxon>Chlorophyta</taxon>
        <taxon>core chlorophytes</taxon>
        <taxon>Trebouxiophyceae</taxon>
        <taxon>Trebouxiophyceae incertae sedis</taxon>
        <taxon>Coccomyxaceae</taxon>
        <taxon>Coccomyxa</taxon>
    </lineage>
</organism>
<evidence type="ECO:0000256" key="1">
    <source>
        <dbReference type="SAM" id="MobiDB-lite"/>
    </source>
</evidence>
<evidence type="ECO:0000313" key="2">
    <source>
        <dbReference type="EMBL" id="KAK9905715.1"/>
    </source>
</evidence>
<reference evidence="2 3" key="1">
    <citation type="journal article" date="2024" name="Nat. Commun.">
        <title>Phylogenomics reveals the evolutionary origins of lichenization in chlorophyte algae.</title>
        <authorList>
            <person name="Puginier C."/>
            <person name="Libourel C."/>
            <person name="Otte J."/>
            <person name="Skaloud P."/>
            <person name="Haon M."/>
            <person name="Grisel S."/>
            <person name="Petersen M."/>
            <person name="Berrin J.G."/>
            <person name="Delaux P.M."/>
            <person name="Dal Grande F."/>
            <person name="Keller J."/>
        </authorList>
    </citation>
    <scope>NUCLEOTIDE SEQUENCE [LARGE SCALE GENOMIC DNA]</scope>
    <source>
        <strain evidence="2 3">SAG 216-7</strain>
    </source>
</reference>
<feature type="compositionally biased region" description="Polar residues" evidence="1">
    <location>
        <begin position="59"/>
        <end position="73"/>
    </location>
</feature>
<sequence>MSQKIQQGISVVSSIPPSIDLRLGLASINQQTPFLHTAPRGSSGRLAAWNSYDLLSAGRTGSTHPLPPNSINNRDLMAL</sequence>
<evidence type="ECO:0000313" key="3">
    <source>
        <dbReference type="Proteomes" id="UP001491310"/>
    </source>
</evidence>